<feature type="transmembrane region" description="Helical" evidence="8">
    <location>
        <begin position="75"/>
        <end position="100"/>
    </location>
</feature>
<feature type="domain" description="ABC transmembrane type-2" evidence="9">
    <location>
        <begin position="40"/>
        <end position="270"/>
    </location>
</feature>
<keyword evidence="6 8" id="KW-0472">Membrane</keyword>
<keyword evidence="8" id="KW-0813">Transport</keyword>
<keyword evidence="5 8" id="KW-1133">Transmembrane helix</keyword>
<feature type="transmembrane region" description="Helical" evidence="8">
    <location>
        <begin position="245"/>
        <end position="264"/>
    </location>
</feature>
<dbReference type="Proteomes" id="UP001589693">
    <property type="component" value="Unassembled WGS sequence"/>
</dbReference>
<reference evidence="10 11" key="1">
    <citation type="submission" date="2024-09" db="EMBL/GenBank/DDBJ databases">
        <authorList>
            <person name="Sun Q."/>
            <person name="Mori K."/>
        </authorList>
    </citation>
    <scope>NUCLEOTIDE SEQUENCE [LARGE SCALE GENOMIC DNA]</scope>
    <source>
        <strain evidence="10 11">TBRC 7907</strain>
    </source>
</reference>
<comment type="similarity">
    <text evidence="2 8">Belongs to the ABC-2 integral membrane protein family.</text>
</comment>
<proteinExistence type="inferred from homology"/>
<feature type="transmembrane region" description="Helical" evidence="8">
    <location>
        <begin position="130"/>
        <end position="150"/>
    </location>
</feature>
<dbReference type="PROSITE" id="PS51012">
    <property type="entry name" value="ABC_TM2"/>
    <property type="match status" value="1"/>
</dbReference>
<evidence type="ECO:0000256" key="5">
    <source>
        <dbReference type="ARBA" id="ARBA00022989"/>
    </source>
</evidence>
<organism evidence="10 11">
    <name type="scientific">Allokutzneria oryzae</name>
    <dbReference type="NCBI Taxonomy" id="1378989"/>
    <lineage>
        <taxon>Bacteria</taxon>
        <taxon>Bacillati</taxon>
        <taxon>Actinomycetota</taxon>
        <taxon>Actinomycetes</taxon>
        <taxon>Pseudonocardiales</taxon>
        <taxon>Pseudonocardiaceae</taxon>
        <taxon>Allokutzneria</taxon>
    </lineage>
</organism>
<evidence type="ECO:0000313" key="10">
    <source>
        <dbReference type="EMBL" id="MFB9909358.1"/>
    </source>
</evidence>
<evidence type="ECO:0000256" key="3">
    <source>
        <dbReference type="ARBA" id="ARBA00022475"/>
    </source>
</evidence>
<gene>
    <name evidence="10" type="ORF">ACFFQA_35945</name>
</gene>
<evidence type="ECO:0000256" key="1">
    <source>
        <dbReference type="ARBA" id="ARBA00004651"/>
    </source>
</evidence>
<evidence type="ECO:0000256" key="6">
    <source>
        <dbReference type="ARBA" id="ARBA00023136"/>
    </source>
</evidence>
<dbReference type="RefSeq" id="WP_377862241.1">
    <property type="nucleotide sequence ID" value="NZ_JBHLZU010000033.1"/>
</dbReference>
<dbReference type="InterPro" id="IPR000412">
    <property type="entry name" value="ABC_2_transport"/>
</dbReference>
<dbReference type="InterPro" id="IPR047817">
    <property type="entry name" value="ABC2_TM_bact-type"/>
</dbReference>
<evidence type="ECO:0000256" key="7">
    <source>
        <dbReference type="ARBA" id="ARBA00023251"/>
    </source>
</evidence>
<name>A0ABV6AAC3_9PSEU</name>
<keyword evidence="11" id="KW-1185">Reference proteome</keyword>
<sequence length="270" mass="28610">MSSSSLAPAAQNRAWRGSSLITQVLVLTGRSLRSVLLDPKNLLFTLLTPLMMLLLFSQVFANVANTPGFPKGVSYINFLMPATLVTTALSAAMTAGVGFVNDLRNGVLARFRALPINGGSVLAARSLADLVRSAVQLIIMIIAAVALFGFTPKGFGVVGALLLALVVGWGLGWLFLAVATWMRNPETLQMFTFLAMFPLMFGSSAYMPLDGLPGWMQVVATVNPLTYAIDASRELTLQGTLSSTAFTSVGISLVIAAGGMVFAAKGFRRQ</sequence>
<feature type="transmembrane region" description="Helical" evidence="8">
    <location>
        <begin position="190"/>
        <end position="209"/>
    </location>
</feature>
<comment type="caution">
    <text evidence="10">The sequence shown here is derived from an EMBL/GenBank/DDBJ whole genome shotgun (WGS) entry which is preliminary data.</text>
</comment>
<keyword evidence="7" id="KW-0046">Antibiotic resistance</keyword>
<dbReference type="PANTHER" id="PTHR43077:SF8">
    <property type="entry name" value="DOXORUBICIN RESISTANCE ABC TRANSPORTER PERMEASE PROTEIN DRRB"/>
    <property type="match status" value="1"/>
</dbReference>
<evidence type="ECO:0000256" key="8">
    <source>
        <dbReference type="RuleBase" id="RU361157"/>
    </source>
</evidence>
<dbReference type="PANTHER" id="PTHR43077">
    <property type="entry name" value="TRANSPORT PERMEASE YVFS-RELATED"/>
    <property type="match status" value="1"/>
</dbReference>
<feature type="transmembrane region" description="Helical" evidence="8">
    <location>
        <begin position="156"/>
        <end position="178"/>
    </location>
</feature>
<comment type="subcellular location">
    <subcellularLocation>
        <location evidence="1 8">Cell membrane</location>
        <topology evidence="1 8">Multi-pass membrane protein</topology>
    </subcellularLocation>
</comment>
<dbReference type="PIRSF" id="PIRSF006648">
    <property type="entry name" value="DrrB"/>
    <property type="match status" value="1"/>
</dbReference>
<dbReference type="PRINTS" id="PR00164">
    <property type="entry name" value="ABC2TRNSPORT"/>
</dbReference>
<dbReference type="InterPro" id="IPR051328">
    <property type="entry name" value="T7SS_ABC-Transporter"/>
</dbReference>
<feature type="transmembrane region" description="Helical" evidence="8">
    <location>
        <begin position="42"/>
        <end position="63"/>
    </location>
</feature>
<keyword evidence="3 8" id="KW-1003">Cell membrane</keyword>
<keyword evidence="4 8" id="KW-0812">Transmembrane</keyword>
<evidence type="ECO:0000256" key="4">
    <source>
        <dbReference type="ARBA" id="ARBA00022692"/>
    </source>
</evidence>
<evidence type="ECO:0000259" key="9">
    <source>
        <dbReference type="PROSITE" id="PS51012"/>
    </source>
</evidence>
<dbReference type="EMBL" id="JBHLZU010000033">
    <property type="protein sequence ID" value="MFB9909358.1"/>
    <property type="molecule type" value="Genomic_DNA"/>
</dbReference>
<dbReference type="Pfam" id="PF01061">
    <property type="entry name" value="ABC2_membrane"/>
    <property type="match status" value="1"/>
</dbReference>
<evidence type="ECO:0000313" key="11">
    <source>
        <dbReference type="Proteomes" id="UP001589693"/>
    </source>
</evidence>
<protein>
    <recommendedName>
        <fullName evidence="8">Transport permease protein</fullName>
    </recommendedName>
</protein>
<dbReference type="InterPro" id="IPR013525">
    <property type="entry name" value="ABC2_TM"/>
</dbReference>
<accession>A0ABV6AAC3</accession>
<evidence type="ECO:0000256" key="2">
    <source>
        <dbReference type="ARBA" id="ARBA00007783"/>
    </source>
</evidence>